<sequence length="214" mass="24053">MLAGPEVTNLQREFRDETDDGEDLLSHHEQYKAFQLDFLAKCSSLKESFQTFSNLFLERMEHLALDTRLFATKAGQDSLFNARKTGCNLVQTFVEQRLTSSQKKGVYENNPFPPTLSVNGRLRGGDKHTLLEKLQKCVPKVDSPGTFSAIIFDGAAVVNYLPHSNCQTFKQYGSDFLGYVTSQAAQFNATRVDVPFDQYFEGSTKVSTRALENV</sequence>
<reference evidence="2" key="2">
    <citation type="journal article" date="2023" name="BMC Genomics">
        <title>Pest status, molecular evolution, and epigenetic factors derived from the genome assembly of Frankliniella fusca, a thysanopteran phytovirus vector.</title>
        <authorList>
            <person name="Catto M.A."/>
            <person name="Labadie P.E."/>
            <person name="Jacobson A.L."/>
            <person name="Kennedy G.G."/>
            <person name="Srinivasan R."/>
            <person name="Hunt B.G."/>
        </authorList>
    </citation>
    <scope>NUCLEOTIDE SEQUENCE</scope>
    <source>
        <strain evidence="2">PL_HMW_Pooled</strain>
    </source>
</reference>
<gene>
    <name evidence="2" type="ORF">KUF71_003202</name>
</gene>
<evidence type="ECO:0000313" key="2">
    <source>
        <dbReference type="EMBL" id="KAK3908070.1"/>
    </source>
</evidence>
<evidence type="ECO:0000256" key="1">
    <source>
        <dbReference type="SAM" id="MobiDB-lite"/>
    </source>
</evidence>
<evidence type="ECO:0000313" key="3">
    <source>
        <dbReference type="Proteomes" id="UP001219518"/>
    </source>
</evidence>
<keyword evidence="3" id="KW-1185">Reference proteome</keyword>
<proteinExistence type="predicted"/>
<name>A0AAE1GUE8_9NEOP</name>
<accession>A0AAE1GUE8</accession>
<dbReference type="AlphaFoldDB" id="A0AAE1GUE8"/>
<reference evidence="2" key="1">
    <citation type="submission" date="2021-07" db="EMBL/GenBank/DDBJ databases">
        <authorList>
            <person name="Catto M.A."/>
            <person name="Jacobson A."/>
            <person name="Kennedy G."/>
            <person name="Labadie P."/>
            <person name="Hunt B.G."/>
            <person name="Srinivasan R."/>
        </authorList>
    </citation>
    <scope>NUCLEOTIDE SEQUENCE</scope>
    <source>
        <strain evidence="2">PL_HMW_Pooled</strain>
        <tissue evidence="2">Head</tissue>
    </source>
</reference>
<dbReference type="Proteomes" id="UP001219518">
    <property type="component" value="Unassembled WGS sequence"/>
</dbReference>
<comment type="caution">
    <text evidence="2">The sequence shown here is derived from an EMBL/GenBank/DDBJ whole genome shotgun (WGS) entry which is preliminary data.</text>
</comment>
<dbReference type="EMBL" id="JAHWGI010000027">
    <property type="protein sequence ID" value="KAK3908070.1"/>
    <property type="molecule type" value="Genomic_DNA"/>
</dbReference>
<organism evidence="2 3">
    <name type="scientific">Frankliniella fusca</name>
    <dbReference type="NCBI Taxonomy" id="407009"/>
    <lineage>
        <taxon>Eukaryota</taxon>
        <taxon>Metazoa</taxon>
        <taxon>Ecdysozoa</taxon>
        <taxon>Arthropoda</taxon>
        <taxon>Hexapoda</taxon>
        <taxon>Insecta</taxon>
        <taxon>Pterygota</taxon>
        <taxon>Neoptera</taxon>
        <taxon>Paraneoptera</taxon>
        <taxon>Thysanoptera</taxon>
        <taxon>Terebrantia</taxon>
        <taxon>Thripoidea</taxon>
        <taxon>Thripidae</taxon>
        <taxon>Frankliniella</taxon>
    </lineage>
</organism>
<feature type="region of interest" description="Disordered" evidence="1">
    <location>
        <begin position="1"/>
        <end position="22"/>
    </location>
</feature>
<protein>
    <submittedName>
        <fullName evidence="2">Uncharacterized protein</fullName>
    </submittedName>
</protein>